<evidence type="ECO:0000313" key="8">
    <source>
        <dbReference type="Proteomes" id="UP000245119"/>
    </source>
</evidence>
<evidence type="ECO:0000256" key="5">
    <source>
        <dbReference type="ARBA" id="ARBA00039784"/>
    </source>
</evidence>
<comment type="subcellular location">
    <subcellularLocation>
        <location evidence="1">Nucleus</location>
    </subcellularLocation>
</comment>
<protein>
    <recommendedName>
        <fullName evidence="5">Probable ribosome biogenesis protein RLP24</fullName>
    </recommendedName>
</protein>
<proteinExistence type="inferred from homology"/>
<evidence type="ECO:0000259" key="6">
    <source>
        <dbReference type="SMART" id="SM00746"/>
    </source>
</evidence>
<dbReference type="FunFam" id="2.30.170.20:FF:000001">
    <property type="entry name" value="probable ribosome biogenesis protein RLP24"/>
    <property type="match status" value="1"/>
</dbReference>
<dbReference type="PROSITE" id="PS01073">
    <property type="entry name" value="RIBOSOMAL_L24E"/>
    <property type="match status" value="1"/>
</dbReference>
<dbReference type="Gene3D" id="2.30.170.20">
    <property type="entry name" value="Ribosomal protein L24e"/>
    <property type="match status" value="1"/>
</dbReference>
<dbReference type="CDD" id="cd00472">
    <property type="entry name" value="Ribosomal_L24e_L24"/>
    <property type="match status" value="1"/>
</dbReference>
<dbReference type="OMA" id="TCYFCSG"/>
<dbReference type="PANTHER" id="PTHR10792:SF8">
    <property type="entry name" value="RIBOSOME BIOGENESIS PROTEIN RLP24-RELATED"/>
    <property type="match status" value="1"/>
</dbReference>
<dbReference type="SUPFAM" id="SSF57716">
    <property type="entry name" value="Glucocorticoid receptor-like (DNA-binding domain)"/>
    <property type="match status" value="1"/>
</dbReference>
<feature type="domain" description="TRASH" evidence="6">
    <location>
        <begin position="6"/>
        <end position="44"/>
    </location>
</feature>
<dbReference type="GO" id="GO:0005730">
    <property type="term" value="C:nucleolus"/>
    <property type="evidence" value="ECO:0007669"/>
    <property type="project" value="TreeGrafter"/>
</dbReference>
<dbReference type="SMART" id="SM00746">
    <property type="entry name" value="TRASH"/>
    <property type="match status" value="1"/>
</dbReference>
<evidence type="ECO:0000256" key="2">
    <source>
        <dbReference type="ARBA" id="ARBA00005647"/>
    </source>
</evidence>
<evidence type="ECO:0000313" key="7">
    <source>
        <dbReference type="EMBL" id="PVD25338.1"/>
    </source>
</evidence>
<dbReference type="Proteomes" id="UP000245119">
    <property type="component" value="Linkage Group LG9"/>
</dbReference>
<dbReference type="STRING" id="400727.A0A2T7NVX7"/>
<dbReference type="Pfam" id="PF01246">
    <property type="entry name" value="Ribosomal_L24e"/>
    <property type="match status" value="1"/>
</dbReference>
<dbReference type="OrthoDB" id="10262490at2759"/>
<name>A0A2T7NVX7_POMCA</name>
<comment type="caution">
    <text evidence="7">The sequence shown here is derived from an EMBL/GenBank/DDBJ whole genome shotgun (WGS) entry which is preliminary data.</text>
</comment>
<dbReference type="EMBL" id="PZQS01000009">
    <property type="protein sequence ID" value="PVD25338.1"/>
    <property type="molecule type" value="Genomic_DNA"/>
</dbReference>
<keyword evidence="8" id="KW-1185">Reference proteome</keyword>
<keyword evidence="3" id="KW-0690">Ribosome biogenesis</keyword>
<evidence type="ECO:0000256" key="4">
    <source>
        <dbReference type="ARBA" id="ARBA00023242"/>
    </source>
</evidence>
<dbReference type="InterPro" id="IPR023442">
    <property type="entry name" value="Ribosomal_eL24_CS"/>
</dbReference>
<evidence type="ECO:0000256" key="3">
    <source>
        <dbReference type="ARBA" id="ARBA00022517"/>
    </source>
</evidence>
<dbReference type="GO" id="GO:0003735">
    <property type="term" value="F:structural constituent of ribosome"/>
    <property type="evidence" value="ECO:0007669"/>
    <property type="project" value="InterPro"/>
</dbReference>
<dbReference type="InterPro" id="IPR038630">
    <property type="entry name" value="L24e/L24_sf"/>
</dbReference>
<keyword evidence="4" id="KW-0539">Nucleus</keyword>
<dbReference type="InterPro" id="IPR011017">
    <property type="entry name" value="TRASH_dom"/>
</dbReference>
<comment type="similarity">
    <text evidence="2">Belongs to the eukaryotic ribosomal protein eL24 family.</text>
</comment>
<accession>A0A2T7NVX7</accession>
<dbReference type="PANTHER" id="PTHR10792">
    <property type="entry name" value="60S RIBOSOMAL PROTEIN L24"/>
    <property type="match status" value="1"/>
</dbReference>
<sequence>MRLEKCFFCSATIYPGHGVQFVRNDCKIFRFCRSKCYKAFNKKRNPRKTKWTKAFRKAAGKELTVDPAFEFEKRRFEPVKYDRALWQNTVQAMKRIEEIRVKRQNQFILNRLKKGKELRKEAGILDVEKNIHLVKLPAARAAKLEQKLVEVITEEEDHEQMDN</sequence>
<organism evidence="7 8">
    <name type="scientific">Pomacea canaliculata</name>
    <name type="common">Golden apple snail</name>
    <dbReference type="NCBI Taxonomy" id="400727"/>
    <lineage>
        <taxon>Eukaryota</taxon>
        <taxon>Metazoa</taxon>
        <taxon>Spiralia</taxon>
        <taxon>Lophotrochozoa</taxon>
        <taxon>Mollusca</taxon>
        <taxon>Gastropoda</taxon>
        <taxon>Caenogastropoda</taxon>
        <taxon>Architaenioglossa</taxon>
        <taxon>Ampullarioidea</taxon>
        <taxon>Ampullariidae</taxon>
        <taxon>Pomacea</taxon>
    </lineage>
</organism>
<dbReference type="InterPro" id="IPR000988">
    <property type="entry name" value="Ribosomal_eL24-rel_N"/>
</dbReference>
<dbReference type="GO" id="GO:0042273">
    <property type="term" value="P:ribosomal large subunit biogenesis"/>
    <property type="evidence" value="ECO:0007669"/>
    <property type="project" value="TreeGrafter"/>
</dbReference>
<dbReference type="InterPro" id="IPR056366">
    <property type="entry name" value="Ribosomal_eL24"/>
</dbReference>
<dbReference type="AlphaFoldDB" id="A0A2T7NVX7"/>
<gene>
    <name evidence="7" type="ORF">C0Q70_15838</name>
</gene>
<evidence type="ECO:0000256" key="1">
    <source>
        <dbReference type="ARBA" id="ARBA00004123"/>
    </source>
</evidence>
<reference evidence="7 8" key="1">
    <citation type="submission" date="2018-04" db="EMBL/GenBank/DDBJ databases">
        <title>The genome of golden apple snail Pomacea canaliculata provides insight into stress tolerance and invasive adaptation.</title>
        <authorList>
            <person name="Liu C."/>
            <person name="Liu B."/>
            <person name="Ren Y."/>
            <person name="Zhang Y."/>
            <person name="Wang H."/>
            <person name="Li S."/>
            <person name="Jiang F."/>
            <person name="Yin L."/>
            <person name="Zhang G."/>
            <person name="Qian W."/>
            <person name="Fan W."/>
        </authorList>
    </citation>
    <scope>NUCLEOTIDE SEQUENCE [LARGE SCALE GENOMIC DNA]</scope>
    <source>
        <strain evidence="7">SZHN2017</strain>
        <tissue evidence="7">Muscle</tissue>
    </source>
</reference>